<name>A0A921IP30_9ACTN</name>
<evidence type="ECO:0000313" key="9">
    <source>
        <dbReference type="EMBL" id="HJG30467.1"/>
    </source>
</evidence>
<evidence type="ECO:0000256" key="4">
    <source>
        <dbReference type="ARBA" id="ARBA00022603"/>
    </source>
</evidence>
<gene>
    <name evidence="9" type="primary">cobI</name>
    <name evidence="9" type="ORF">K8U80_03615</name>
</gene>
<keyword evidence="5 9" id="KW-0808">Transferase</keyword>
<evidence type="ECO:0000256" key="7">
    <source>
        <dbReference type="PIRNR" id="PIRNR036427"/>
    </source>
</evidence>
<evidence type="ECO:0000259" key="8">
    <source>
        <dbReference type="Pfam" id="PF00590"/>
    </source>
</evidence>
<comment type="similarity">
    <text evidence="2 7">Belongs to the precorrin methyltransferase family.</text>
</comment>
<reference evidence="9" key="2">
    <citation type="submission" date="2021-09" db="EMBL/GenBank/DDBJ databases">
        <authorList>
            <person name="Gilroy R."/>
        </authorList>
    </citation>
    <scope>NUCLEOTIDE SEQUENCE</scope>
    <source>
        <strain evidence="9">ChiGjej2B2-7701</strain>
    </source>
</reference>
<reference evidence="9" key="1">
    <citation type="journal article" date="2021" name="PeerJ">
        <title>Extensive microbial diversity within the chicken gut microbiome revealed by metagenomics and culture.</title>
        <authorList>
            <person name="Gilroy R."/>
            <person name="Ravi A."/>
            <person name="Getino M."/>
            <person name="Pursley I."/>
            <person name="Horton D.L."/>
            <person name="Alikhan N.F."/>
            <person name="Baker D."/>
            <person name="Gharbi K."/>
            <person name="Hall N."/>
            <person name="Watson M."/>
            <person name="Adriaenssens E.M."/>
            <person name="Foster-Nyarko E."/>
            <person name="Jarju S."/>
            <person name="Secka A."/>
            <person name="Antonio M."/>
            <person name="Oren A."/>
            <person name="Chaudhuri R.R."/>
            <person name="La Ragione R."/>
            <person name="Hildebrand F."/>
            <person name="Pallen M.J."/>
        </authorList>
    </citation>
    <scope>NUCLEOTIDE SEQUENCE</scope>
    <source>
        <strain evidence="9">ChiGjej2B2-7701</strain>
    </source>
</reference>
<dbReference type="PANTHER" id="PTHR43467:SF2">
    <property type="entry name" value="COBALT-PRECORRIN-2 C(20)-METHYLTRANSFERASE"/>
    <property type="match status" value="1"/>
</dbReference>
<dbReference type="EMBL" id="DYVF01000027">
    <property type="protein sequence ID" value="HJG30467.1"/>
    <property type="molecule type" value="Genomic_DNA"/>
</dbReference>
<accession>A0A921IP30</accession>
<dbReference type="InterPro" id="IPR014776">
    <property type="entry name" value="4pyrrole_Mease_sub2"/>
</dbReference>
<organism evidence="9 10">
    <name type="scientific">Collinsella ihumii</name>
    <dbReference type="NCBI Taxonomy" id="1720204"/>
    <lineage>
        <taxon>Bacteria</taxon>
        <taxon>Bacillati</taxon>
        <taxon>Actinomycetota</taxon>
        <taxon>Coriobacteriia</taxon>
        <taxon>Coriobacteriales</taxon>
        <taxon>Coriobacteriaceae</taxon>
        <taxon>Collinsella</taxon>
    </lineage>
</organism>
<dbReference type="EC" id="2.1.1.130" evidence="9"/>
<dbReference type="InterPro" id="IPR012382">
    <property type="entry name" value="CobI/CbiL"/>
</dbReference>
<dbReference type="Proteomes" id="UP000746751">
    <property type="component" value="Unassembled WGS sequence"/>
</dbReference>
<dbReference type="InterPro" id="IPR006364">
    <property type="entry name" value="CobI/CbiL/CobIJ_dom"/>
</dbReference>
<keyword evidence="3" id="KW-0169">Cobalamin biosynthesis</keyword>
<dbReference type="InterPro" id="IPR000878">
    <property type="entry name" value="4pyrrol_Mease"/>
</dbReference>
<dbReference type="GO" id="GO:0030788">
    <property type="term" value="F:precorrin-2 C20-methyltransferase activity"/>
    <property type="evidence" value="ECO:0007669"/>
    <property type="project" value="UniProtKB-EC"/>
</dbReference>
<dbReference type="Gene3D" id="3.40.1010.10">
    <property type="entry name" value="Cobalt-precorrin-4 Transmethylase, Domain 1"/>
    <property type="match status" value="1"/>
</dbReference>
<dbReference type="InterPro" id="IPR014777">
    <property type="entry name" value="4pyrrole_Mease_sub1"/>
</dbReference>
<sequence length="232" mass="24094">MADGNGILFGVGVGPGDPELITLKAMRAIEACPVVATPQTAGGATVALDIARAAVDLAGKEILTLRFSMGGEGARRAERHARAVDEIVGRLGRGLDVALLNLGDPSIYATFQRIAAAVRERGFEVCTVPGVPSFCAVAATLGADLTPRMDTPLHIVPTACADAERAFAWPGTKVLMKAGGHLGELQRDLARAGVLDRASAVTDCGMAGERVFRTLADAPEESGYFTTVVVRP</sequence>
<evidence type="ECO:0000256" key="2">
    <source>
        <dbReference type="ARBA" id="ARBA00005879"/>
    </source>
</evidence>
<protein>
    <submittedName>
        <fullName evidence="9">Precorrin-2 C(20)-methyltransferase</fullName>
        <ecNumber evidence="9">2.1.1.130</ecNumber>
    </submittedName>
</protein>
<feature type="domain" description="Tetrapyrrole methylase" evidence="8">
    <location>
        <begin position="8"/>
        <end position="216"/>
    </location>
</feature>
<dbReference type="PIRSF" id="PIRSF036427">
    <property type="entry name" value="Precrrn-2_mtase"/>
    <property type="match status" value="1"/>
</dbReference>
<keyword evidence="4 9" id="KW-0489">Methyltransferase</keyword>
<dbReference type="NCBIfam" id="TIGR01467">
    <property type="entry name" value="cobI_cbiL"/>
    <property type="match status" value="1"/>
</dbReference>
<keyword evidence="6" id="KW-0949">S-adenosyl-L-methionine</keyword>
<evidence type="ECO:0000256" key="6">
    <source>
        <dbReference type="ARBA" id="ARBA00022691"/>
    </source>
</evidence>
<proteinExistence type="inferred from homology"/>
<comment type="pathway">
    <text evidence="1">Cofactor biosynthesis; adenosylcobalamin biosynthesis.</text>
</comment>
<evidence type="ECO:0000256" key="5">
    <source>
        <dbReference type="ARBA" id="ARBA00022679"/>
    </source>
</evidence>
<dbReference type="Gene3D" id="3.30.950.10">
    <property type="entry name" value="Methyltransferase, Cobalt-precorrin-4 Transmethylase, Domain 2"/>
    <property type="match status" value="1"/>
</dbReference>
<evidence type="ECO:0000313" key="10">
    <source>
        <dbReference type="Proteomes" id="UP000746751"/>
    </source>
</evidence>
<dbReference type="GO" id="GO:0032259">
    <property type="term" value="P:methylation"/>
    <property type="evidence" value="ECO:0007669"/>
    <property type="project" value="UniProtKB-KW"/>
</dbReference>
<dbReference type="CDD" id="cd11645">
    <property type="entry name" value="Precorrin_2_C20_MT"/>
    <property type="match status" value="1"/>
</dbReference>
<dbReference type="InterPro" id="IPR035996">
    <property type="entry name" value="4pyrrol_Methylase_sf"/>
</dbReference>
<dbReference type="PANTHER" id="PTHR43467">
    <property type="entry name" value="COBALT-PRECORRIN-2 C(20)-METHYLTRANSFERASE"/>
    <property type="match status" value="1"/>
</dbReference>
<dbReference type="SUPFAM" id="SSF53790">
    <property type="entry name" value="Tetrapyrrole methylase"/>
    <property type="match status" value="1"/>
</dbReference>
<evidence type="ECO:0000256" key="3">
    <source>
        <dbReference type="ARBA" id="ARBA00022573"/>
    </source>
</evidence>
<dbReference type="GO" id="GO:0009236">
    <property type="term" value="P:cobalamin biosynthetic process"/>
    <property type="evidence" value="ECO:0007669"/>
    <property type="project" value="UniProtKB-UniRule"/>
</dbReference>
<comment type="caution">
    <text evidence="9">The sequence shown here is derived from an EMBL/GenBank/DDBJ whole genome shotgun (WGS) entry which is preliminary data.</text>
</comment>
<dbReference type="Pfam" id="PF00590">
    <property type="entry name" value="TP_methylase"/>
    <property type="match status" value="1"/>
</dbReference>
<evidence type="ECO:0000256" key="1">
    <source>
        <dbReference type="ARBA" id="ARBA00004953"/>
    </source>
</evidence>
<dbReference type="AlphaFoldDB" id="A0A921IP30"/>